<dbReference type="EMBL" id="PVNK01000224">
    <property type="protein sequence ID" value="PRP92111.1"/>
    <property type="molecule type" value="Genomic_DNA"/>
</dbReference>
<dbReference type="AlphaFoldDB" id="A0A2S9XHG2"/>
<keyword evidence="3" id="KW-1185">Reference proteome</keyword>
<comment type="caution">
    <text evidence="2">The sequence shown here is derived from an EMBL/GenBank/DDBJ whole genome shotgun (WGS) entry which is preliminary data.</text>
</comment>
<dbReference type="InterPro" id="IPR018683">
    <property type="entry name" value="DUF2169"/>
</dbReference>
<organism evidence="2 3">
    <name type="scientific">Enhygromyxa salina</name>
    <dbReference type="NCBI Taxonomy" id="215803"/>
    <lineage>
        <taxon>Bacteria</taxon>
        <taxon>Pseudomonadati</taxon>
        <taxon>Myxococcota</taxon>
        <taxon>Polyangia</taxon>
        <taxon>Nannocystales</taxon>
        <taxon>Nannocystaceae</taxon>
        <taxon>Enhygromyxa</taxon>
    </lineage>
</organism>
<dbReference type="Proteomes" id="UP000237968">
    <property type="component" value="Unassembled WGS sequence"/>
</dbReference>
<reference evidence="2 3" key="1">
    <citation type="submission" date="2018-03" db="EMBL/GenBank/DDBJ databases">
        <title>Draft Genome Sequences of the Obligatory Marine Myxobacteria Enhygromyxa salina SWB005.</title>
        <authorList>
            <person name="Poehlein A."/>
            <person name="Moghaddam J.A."/>
            <person name="Harms H."/>
            <person name="Alanjari M."/>
            <person name="Koenig G.M."/>
            <person name="Daniel R."/>
            <person name="Schaeberle T.F."/>
        </authorList>
    </citation>
    <scope>NUCLEOTIDE SEQUENCE [LARGE SCALE GENOMIC DNA]</scope>
    <source>
        <strain evidence="2 3">SWB005</strain>
    </source>
</reference>
<feature type="domain" description="DUF2169" evidence="1">
    <location>
        <begin position="25"/>
        <end position="325"/>
    </location>
</feature>
<gene>
    <name evidence="2" type="ORF">ENSA5_51510</name>
</gene>
<protein>
    <recommendedName>
        <fullName evidence="1">DUF2169 domain-containing protein</fullName>
    </recommendedName>
</protein>
<evidence type="ECO:0000313" key="3">
    <source>
        <dbReference type="Proteomes" id="UP000237968"/>
    </source>
</evidence>
<sequence>MDLVNQTPVVADVRVATLDGTPHRYGLLVAKATFEVLQDGSTRLDSQDPFPLYDEDEPTELGVLPHDDVPRQDRKLEVIVLGKAYGTGRPQMLVELAVGAYRQSLLVSGDRWWTSHQGGGRHSSPSAFESIPLTWDRAYGGTAECWIDADSVIDLDHQMNKYGRGFNAYKLAEDVGKAFASPAGYPQLSPDYHRLLPNIEHPQTPIKRWTDEPRPYCWATMPTDIGAHLQRAHDYMAHHGQPLTQEEMLRIVYHRAHPDWIIDVPPIDTVVALSGMTKGPRFAFRIPRLRLLADYELGERTGTRELEPQLMMLLPEQSRFYLVYRHFFTIEAPTKDMSRSWRLRLAEGWIQA</sequence>
<proteinExistence type="predicted"/>
<evidence type="ECO:0000313" key="2">
    <source>
        <dbReference type="EMBL" id="PRP92111.1"/>
    </source>
</evidence>
<dbReference type="Pfam" id="PF09937">
    <property type="entry name" value="DUF2169"/>
    <property type="match status" value="1"/>
</dbReference>
<accession>A0A2S9XHG2</accession>
<name>A0A2S9XHG2_9BACT</name>
<evidence type="ECO:0000259" key="1">
    <source>
        <dbReference type="Pfam" id="PF09937"/>
    </source>
</evidence>